<evidence type="ECO:0000313" key="3">
    <source>
        <dbReference type="Proteomes" id="UP000824265"/>
    </source>
</evidence>
<dbReference type="InterPro" id="IPR000182">
    <property type="entry name" value="GNAT_dom"/>
</dbReference>
<dbReference type="PROSITE" id="PS51186">
    <property type="entry name" value="GNAT"/>
    <property type="match status" value="1"/>
</dbReference>
<dbReference type="InterPro" id="IPR016181">
    <property type="entry name" value="Acyl_CoA_acyltransferase"/>
</dbReference>
<protein>
    <submittedName>
        <fullName evidence="2">GNAT family N-acetyltransferase</fullName>
    </submittedName>
</protein>
<reference evidence="2" key="2">
    <citation type="submission" date="2021-04" db="EMBL/GenBank/DDBJ databases">
        <authorList>
            <person name="Gilroy R."/>
        </authorList>
    </citation>
    <scope>NUCLEOTIDE SEQUENCE</scope>
    <source>
        <strain evidence="2">CHK195-6426</strain>
    </source>
</reference>
<name>A0A9D1UBZ0_9FIRM</name>
<dbReference type="EMBL" id="DXGH01000050">
    <property type="protein sequence ID" value="HIW81658.1"/>
    <property type="molecule type" value="Genomic_DNA"/>
</dbReference>
<dbReference type="Gene3D" id="3.40.630.30">
    <property type="match status" value="1"/>
</dbReference>
<dbReference type="Proteomes" id="UP000824265">
    <property type="component" value="Unassembled WGS sequence"/>
</dbReference>
<dbReference type="AlphaFoldDB" id="A0A9D1UBZ0"/>
<dbReference type="SUPFAM" id="SSF55729">
    <property type="entry name" value="Acyl-CoA N-acyltransferases (Nat)"/>
    <property type="match status" value="1"/>
</dbReference>
<evidence type="ECO:0000259" key="1">
    <source>
        <dbReference type="PROSITE" id="PS51186"/>
    </source>
</evidence>
<dbReference type="Pfam" id="PF13673">
    <property type="entry name" value="Acetyltransf_10"/>
    <property type="match status" value="1"/>
</dbReference>
<feature type="domain" description="N-acetyltransferase" evidence="1">
    <location>
        <begin position="1"/>
        <end position="148"/>
    </location>
</feature>
<gene>
    <name evidence="2" type="ORF">H9742_09120</name>
</gene>
<dbReference type="GO" id="GO:0016747">
    <property type="term" value="F:acyltransferase activity, transferring groups other than amino-acyl groups"/>
    <property type="evidence" value="ECO:0007669"/>
    <property type="project" value="InterPro"/>
</dbReference>
<sequence>MEVQFGKNSDIDEWMKLVTEISWNFPGLETKEKIEEHRETVLRFISKEQALCVKDGAKIIGVLLFSREHNMICCLGVSPRCRRRGIASGLLVKALDNLDRTKDITVSTFREEDEKGLAPRAFYKKYGFVEDEPMEEFGYPSQKFILHP</sequence>
<dbReference type="CDD" id="cd04301">
    <property type="entry name" value="NAT_SF"/>
    <property type="match status" value="1"/>
</dbReference>
<organism evidence="2 3">
    <name type="scientific">Candidatus Acetatifactor stercoripullorum</name>
    <dbReference type="NCBI Taxonomy" id="2838414"/>
    <lineage>
        <taxon>Bacteria</taxon>
        <taxon>Bacillati</taxon>
        <taxon>Bacillota</taxon>
        <taxon>Clostridia</taxon>
        <taxon>Lachnospirales</taxon>
        <taxon>Lachnospiraceae</taxon>
        <taxon>Acetatifactor</taxon>
    </lineage>
</organism>
<reference evidence="2" key="1">
    <citation type="journal article" date="2021" name="PeerJ">
        <title>Extensive microbial diversity within the chicken gut microbiome revealed by metagenomics and culture.</title>
        <authorList>
            <person name="Gilroy R."/>
            <person name="Ravi A."/>
            <person name="Getino M."/>
            <person name="Pursley I."/>
            <person name="Horton D.L."/>
            <person name="Alikhan N.F."/>
            <person name="Baker D."/>
            <person name="Gharbi K."/>
            <person name="Hall N."/>
            <person name="Watson M."/>
            <person name="Adriaenssens E.M."/>
            <person name="Foster-Nyarko E."/>
            <person name="Jarju S."/>
            <person name="Secka A."/>
            <person name="Antonio M."/>
            <person name="Oren A."/>
            <person name="Chaudhuri R.R."/>
            <person name="La Ragione R."/>
            <person name="Hildebrand F."/>
            <person name="Pallen M.J."/>
        </authorList>
    </citation>
    <scope>NUCLEOTIDE SEQUENCE</scope>
    <source>
        <strain evidence="2">CHK195-6426</strain>
    </source>
</reference>
<proteinExistence type="predicted"/>
<evidence type="ECO:0000313" key="2">
    <source>
        <dbReference type="EMBL" id="HIW81658.1"/>
    </source>
</evidence>
<accession>A0A9D1UBZ0</accession>
<comment type="caution">
    <text evidence="2">The sequence shown here is derived from an EMBL/GenBank/DDBJ whole genome shotgun (WGS) entry which is preliminary data.</text>
</comment>